<feature type="compositionally biased region" description="Gly residues" evidence="1">
    <location>
        <begin position="97"/>
        <end position="116"/>
    </location>
</feature>
<keyword evidence="2" id="KW-1133">Transmembrane helix</keyword>
<proteinExistence type="predicted"/>
<feature type="region of interest" description="Disordered" evidence="1">
    <location>
        <begin position="1330"/>
        <end position="1400"/>
    </location>
</feature>
<gene>
    <name evidence="3" type="ORF">DVH24_012867</name>
</gene>
<name>A0A498HW95_MALDO</name>
<feature type="region of interest" description="Disordered" evidence="1">
    <location>
        <begin position="484"/>
        <end position="505"/>
    </location>
</feature>
<feature type="region of interest" description="Disordered" evidence="1">
    <location>
        <begin position="705"/>
        <end position="726"/>
    </location>
</feature>
<evidence type="ECO:0000256" key="1">
    <source>
        <dbReference type="SAM" id="MobiDB-lite"/>
    </source>
</evidence>
<evidence type="ECO:0000313" key="4">
    <source>
        <dbReference type="Proteomes" id="UP000290289"/>
    </source>
</evidence>
<feature type="compositionally biased region" description="Basic and acidic residues" evidence="1">
    <location>
        <begin position="334"/>
        <end position="349"/>
    </location>
</feature>
<keyword evidence="4" id="KW-1185">Reference proteome</keyword>
<feature type="compositionally biased region" description="Acidic residues" evidence="1">
    <location>
        <begin position="409"/>
        <end position="419"/>
    </location>
</feature>
<feature type="compositionally biased region" description="Acidic residues" evidence="1">
    <location>
        <begin position="427"/>
        <end position="439"/>
    </location>
</feature>
<dbReference type="EMBL" id="RDQH01000341">
    <property type="protein sequence ID" value="RXH73183.1"/>
    <property type="molecule type" value="Genomic_DNA"/>
</dbReference>
<sequence length="1435" mass="157689">MDSDDDFELLSAETAPPVRETKLKRLKKAIRVSEEPPVDESESGRVNPSEFEALSLEESNEPSRLGLGSEGLGGEGDSNSGFDGLGGGEGEMSYGSDGLGGGGEIDSGFDGLGGEGEMNSSFDGLGGGEDGNGAKRVLDFDSAGEEFGEDLNKLMPEESGDVRVEETDKKRRSSDGFEEEENKKKKKRAKSKTGAAEGMRTTEKERREHLKQLHAESQRLLRETRDAAFKPIPLVQKPISSVLEKIRKRKLEVSQKCSTGDYKVLKAATEESIASQAGKGNSANEVCIDGSNDKEEHSSCGNVSSGMDVDEEPQQTFRAPIDDTQDLFSDNQTSDDKDGLPNDDSKSPLEEVFAPSILAMNLKLDSAPPDDVSSDEEDYNDKENIAPHSSEVADVPSSPIGDPVKAFVDDEAEEEDDSDHDLHRFEDSDDDEDDGDAAELNDMIATGYEERPVDNERRNELHQKWLKQQDASGTEKLMQKLKFGSKQKETELVKETDADVQEDQEFGDEIAEDEDFGNEDAEDSAPANAVRMNLREIKQMMPLLYTDNDDVYLSSDDDETEKRLSKQCLSEKAIRLTLQEHFDLEQEMQATFLSPAEDESSREVFGHIKKLNIAPDTKKAKAPSFPSMLLAGGDRSISSKSSFLGRGPSHSLPSSNKHGLSTVRSFILVRGDSNSRSSLSEDSSDMVVHSDLIVQREILPKKTTATKLSKSKAKFGTQTSSPDTVSTEAVANTDTLAEADAQKDTPAGSSLLTILRQPSLPSKRCTGGITVDQIESVLASFENGRKSMRGLRRKTSTCHAFSVAAAAMNSLKGKLLLLCFLFILSSPSPVSKLFVQSTETETETETKSEIELNPQQLVLQRLEEVVKNLTEIVARLEFKLQSDHPKKPAPIDEGSTLAVDEKESQKLIKQVEEEEGSGSDRKIGERTRPVSVTKYSPFWSDRFQFVSAVKLDSQATCIHVLPFRDFEGVTKYVAVGDERGRVYVFVRNGDVLVEFDTLLGSPIMAMASFLSVYKNESFVVTGHQNGVILMHRVWEGASGEDWSSLLMETVTKFSTGGEGLPVTILEVHHVGRLNYVLASDVSGKLSVYREDGSVHGSTMPSSRPLAFLRQRLLFLTETGAGSLDLKTMKVRESECEGLNRSHSRYYVFDATERSKAYGFTSEGDLIHVLLLGDIMNFKCRVRSKRKFEIDEPLAFQAIKGCLLIVSGEKVFVYNVSTQHYVRVGAPRIIFSAGLDEIRSSFLSYQTVDAEKRNVIPLIASDRERLVVLGLGGGYVGMYRSNLPVFKNEFNTMLWTSPVFFFVLFLFGAWQFFAKKKEALTSWGPDDPFTSTSATMGAPLGGSNTGDRSFGEGSSRGGGLRGPSRRYVSPPPRYAGGATSSYRPGSADHNPRPSSVDPNFRTASELKFRGSGLESSGFPKRRENLFVNNQVMDDSS</sequence>
<feature type="region of interest" description="Disordered" evidence="1">
    <location>
        <begin position="29"/>
        <end position="213"/>
    </location>
</feature>
<evidence type="ECO:0000256" key="2">
    <source>
        <dbReference type="SAM" id="Phobius"/>
    </source>
</evidence>
<accession>A0A498HW95</accession>
<evidence type="ECO:0000313" key="3">
    <source>
        <dbReference type="EMBL" id="RXH73183.1"/>
    </source>
</evidence>
<dbReference type="InterPro" id="IPR045288">
    <property type="entry name" value="At1g75140-like"/>
</dbReference>
<feature type="compositionally biased region" description="Polar residues" evidence="1">
    <location>
        <begin position="716"/>
        <end position="726"/>
    </location>
</feature>
<reference evidence="3 4" key="1">
    <citation type="submission" date="2018-10" db="EMBL/GenBank/DDBJ databases">
        <title>A high-quality apple genome assembly.</title>
        <authorList>
            <person name="Hu J."/>
        </authorList>
    </citation>
    <scope>NUCLEOTIDE SEQUENCE [LARGE SCALE GENOMIC DNA]</scope>
    <source>
        <strain evidence="4">cv. HFTH1</strain>
        <tissue evidence="3">Young leaf</tissue>
    </source>
</reference>
<feature type="compositionally biased region" description="Basic and acidic residues" evidence="1">
    <location>
        <begin position="200"/>
        <end position="213"/>
    </location>
</feature>
<keyword evidence="2" id="KW-0812">Transmembrane</keyword>
<protein>
    <submittedName>
        <fullName evidence="3">Uncharacterized protein</fullName>
    </submittedName>
</protein>
<feature type="compositionally biased region" description="Basic and acidic residues" evidence="1">
    <location>
        <begin position="150"/>
        <end position="175"/>
    </location>
</feature>
<keyword evidence="2" id="KW-0472">Membrane</keyword>
<dbReference type="Proteomes" id="UP000290289">
    <property type="component" value="Chromosome 15"/>
</dbReference>
<feature type="compositionally biased region" description="Polar residues" evidence="1">
    <location>
        <begin position="273"/>
        <end position="284"/>
    </location>
</feature>
<organism evidence="3 4">
    <name type="scientific">Malus domestica</name>
    <name type="common">Apple</name>
    <name type="synonym">Pyrus malus</name>
    <dbReference type="NCBI Taxonomy" id="3750"/>
    <lineage>
        <taxon>Eukaryota</taxon>
        <taxon>Viridiplantae</taxon>
        <taxon>Streptophyta</taxon>
        <taxon>Embryophyta</taxon>
        <taxon>Tracheophyta</taxon>
        <taxon>Spermatophyta</taxon>
        <taxon>Magnoliopsida</taxon>
        <taxon>eudicotyledons</taxon>
        <taxon>Gunneridae</taxon>
        <taxon>Pentapetalae</taxon>
        <taxon>rosids</taxon>
        <taxon>fabids</taxon>
        <taxon>Rosales</taxon>
        <taxon>Rosaceae</taxon>
        <taxon>Amygdaloideae</taxon>
        <taxon>Maleae</taxon>
        <taxon>Malus</taxon>
    </lineage>
</organism>
<dbReference type="PANTHER" id="PTHR35464">
    <property type="entry name" value="OS06G0115200 PROTEIN"/>
    <property type="match status" value="1"/>
</dbReference>
<comment type="caution">
    <text evidence="3">The sequence shown here is derived from an EMBL/GenBank/DDBJ whole genome shotgun (WGS) entry which is preliminary data.</text>
</comment>
<feature type="transmembrane region" description="Helical" evidence="2">
    <location>
        <begin position="1292"/>
        <end position="1312"/>
    </location>
</feature>
<feature type="region of interest" description="Disordered" evidence="1">
    <location>
        <begin position="273"/>
        <end position="456"/>
    </location>
</feature>
<feature type="compositionally biased region" description="Basic and acidic residues" evidence="1">
    <location>
        <begin position="486"/>
        <end position="497"/>
    </location>
</feature>
<dbReference type="PANTHER" id="PTHR35464:SF1">
    <property type="entry name" value="OS06G0115200 PROTEIN"/>
    <property type="match status" value="1"/>
</dbReference>